<sequence length="235" mass="26638">MSNKSSPTPIIGAQTVYLFDLDNTLYPPEKNLFAHVDVRMTAFIEEKLGLTHDEAFFIQKKYWKEYGTTLSGLMQFHGLEPDEFLDFVHDIDVSPLAPDPELSSALDNLPGKKYIFTNGTQKHAERVSDRLGVLHHFDDIFDIRAADYVPKPDKNVYHKLIANYGINPDETIFFEDMARNLLPAHELGMTTVWLKPKLSDDAPQHAKIGHEGADGGHIHYEIDNLVDFLSLMNGK</sequence>
<evidence type="ECO:0000313" key="2">
    <source>
        <dbReference type="Proteomes" id="UP000252132"/>
    </source>
</evidence>
<dbReference type="Gene3D" id="1.10.150.450">
    <property type="match status" value="1"/>
</dbReference>
<dbReference type="InterPro" id="IPR006439">
    <property type="entry name" value="HAD-SF_hydro_IA"/>
</dbReference>
<dbReference type="PANTHER" id="PTHR12725:SF117">
    <property type="entry name" value="HALOACID DEHALOGENASE-LIKE HYDROLASE"/>
    <property type="match status" value="1"/>
</dbReference>
<dbReference type="Pfam" id="PF00702">
    <property type="entry name" value="Hydrolase"/>
    <property type="match status" value="1"/>
</dbReference>
<dbReference type="Gene3D" id="3.40.50.1000">
    <property type="entry name" value="HAD superfamily/HAD-like"/>
    <property type="match status" value="1"/>
</dbReference>
<gene>
    <name evidence="1" type="ORF">DBW69_06130</name>
</gene>
<dbReference type="NCBIfam" id="TIGR01509">
    <property type="entry name" value="HAD-SF-IA-v3"/>
    <property type="match status" value="1"/>
</dbReference>
<dbReference type="Proteomes" id="UP000252132">
    <property type="component" value="Unassembled WGS sequence"/>
</dbReference>
<dbReference type="AlphaFoldDB" id="A0A368DVG0"/>
<dbReference type="SUPFAM" id="SSF56784">
    <property type="entry name" value="HAD-like"/>
    <property type="match status" value="1"/>
</dbReference>
<comment type="caution">
    <text evidence="1">The sequence shown here is derived from an EMBL/GenBank/DDBJ whole genome shotgun (WGS) entry which is preliminary data.</text>
</comment>
<name>A0A368DVG0_9PROT</name>
<dbReference type="PANTHER" id="PTHR12725">
    <property type="entry name" value="HALOACID DEHALOGENASE-LIKE HYDROLASE"/>
    <property type="match status" value="1"/>
</dbReference>
<dbReference type="SFLD" id="SFLDS00003">
    <property type="entry name" value="Haloacid_Dehalogenase"/>
    <property type="match status" value="1"/>
</dbReference>
<dbReference type="SFLD" id="SFLDG01132">
    <property type="entry name" value="C1.5.3:_5'-Nucleotidase_Like"/>
    <property type="match status" value="1"/>
</dbReference>
<accession>A0A368DVG0</accession>
<reference evidence="1 2" key="1">
    <citation type="journal article" date="2018" name="Microbiome">
        <title>Fine metagenomic profile of the Mediterranean stratified and mixed water columns revealed by assembly and recruitment.</title>
        <authorList>
            <person name="Haro-Moreno J.M."/>
            <person name="Lopez-Perez M."/>
            <person name="De La Torre J.R."/>
            <person name="Picazo A."/>
            <person name="Camacho A."/>
            <person name="Rodriguez-Valera F."/>
        </authorList>
    </citation>
    <scope>NUCLEOTIDE SEQUENCE [LARGE SCALE GENOMIC DNA]</scope>
    <source>
        <strain evidence="1">MED-G55</strain>
    </source>
</reference>
<protein>
    <submittedName>
        <fullName evidence="1">Pyrimidine 5'-nucleotidase</fullName>
    </submittedName>
</protein>
<dbReference type="InterPro" id="IPR036412">
    <property type="entry name" value="HAD-like_sf"/>
</dbReference>
<dbReference type="NCBIfam" id="TIGR01993">
    <property type="entry name" value="Pyr-5-nucltdase"/>
    <property type="match status" value="1"/>
</dbReference>
<proteinExistence type="predicted"/>
<evidence type="ECO:0000313" key="1">
    <source>
        <dbReference type="EMBL" id="RCL75624.1"/>
    </source>
</evidence>
<dbReference type="InterPro" id="IPR010237">
    <property type="entry name" value="Pyr-5-nucltdase"/>
</dbReference>
<dbReference type="EMBL" id="QOQF01000031">
    <property type="protein sequence ID" value="RCL75624.1"/>
    <property type="molecule type" value="Genomic_DNA"/>
</dbReference>
<dbReference type="InterPro" id="IPR023214">
    <property type="entry name" value="HAD_sf"/>
</dbReference>
<organism evidence="1 2">
    <name type="scientific">PS1 clade bacterium</name>
    <dbReference type="NCBI Taxonomy" id="2175152"/>
    <lineage>
        <taxon>Bacteria</taxon>
        <taxon>Pseudomonadati</taxon>
        <taxon>Pseudomonadota</taxon>
        <taxon>Alphaproteobacteria</taxon>
        <taxon>PS1 clade</taxon>
    </lineage>
</organism>
<dbReference type="SFLD" id="SFLDG01129">
    <property type="entry name" value="C1.5:_HAD__Beta-PGM__Phosphata"/>
    <property type="match status" value="1"/>
</dbReference>